<evidence type="ECO:0000313" key="2">
    <source>
        <dbReference type="Proteomes" id="UP000601435"/>
    </source>
</evidence>
<reference evidence="1" key="1">
    <citation type="submission" date="2021-02" db="EMBL/GenBank/DDBJ databases">
        <authorList>
            <person name="Dougan E. K."/>
            <person name="Rhodes N."/>
            <person name="Thang M."/>
            <person name="Chan C."/>
        </authorList>
    </citation>
    <scope>NUCLEOTIDE SEQUENCE</scope>
</reference>
<protein>
    <submittedName>
        <fullName evidence="1">Uncharacterized protein</fullName>
    </submittedName>
</protein>
<organism evidence="1 2">
    <name type="scientific">Symbiodinium necroappetens</name>
    <dbReference type="NCBI Taxonomy" id="1628268"/>
    <lineage>
        <taxon>Eukaryota</taxon>
        <taxon>Sar</taxon>
        <taxon>Alveolata</taxon>
        <taxon>Dinophyceae</taxon>
        <taxon>Suessiales</taxon>
        <taxon>Symbiodiniaceae</taxon>
        <taxon>Symbiodinium</taxon>
    </lineage>
</organism>
<evidence type="ECO:0000313" key="1">
    <source>
        <dbReference type="EMBL" id="CAE7618659.1"/>
    </source>
</evidence>
<name>A0A812V5J1_9DINO</name>
<proteinExistence type="predicted"/>
<sequence>MLDASSSDKSEAFGSLKRHQVLGQFHHLSQSFPLFGAFAAICSVRMRLAFGVFSRSFSLLASSFFSFSCARAREDAQHVGQDKEPTFFRSAEDKLSGHFTEKLSKDVPNSSLPALAQKSVRGCLQKLRLRVVFCQQVVAEKLRAVPQMLVQKHLRVAFLELQNLHGFRQQERGTGITNTLQTDGVVQKVVHERSPDLPQLWTVQKAFCFAWDISEALADTESDEAEAALLTAGPWRS</sequence>
<dbReference type="EMBL" id="CAJNJA010029068">
    <property type="protein sequence ID" value="CAE7618659.1"/>
    <property type="molecule type" value="Genomic_DNA"/>
</dbReference>
<comment type="caution">
    <text evidence="1">The sequence shown here is derived from an EMBL/GenBank/DDBJ whole genome shotgun (WGS) entry which is preliminary data.</text>
</comment>
<accession>A0A812V5J1</accession>
<gene>
    <name evidence="1" type="ORF">SNEC2469_LOCUS17548</name>
</gene>
<dbReference type="AlphaFoldDB" id="A0A812V5J1"/>
<dbReference type="Proteomes" id="UP000601435">
    <property type="component" value="Unassembled WGS sequence"/>
</dbReference>
<keyword evidence="2" id="KW-1185">Reference proteome</keyword>